<organism evidence="1 2">
    <name type="scientific">Novipirellula aureliae</name>
    <dbReference type="NCBI Taxonomy" id="2527966"/>
    <lineage>
        <taxon>Bacteria</taxon>
        <taxon>Pseudomonadati</taxon>
        <taxon>Planctomycetota</taxon>
        <taxon>Planctomycetia</taxon>
        <taxon>Pirellulales</taxon>
        <taxon>Pirellulaceae</taxon>
        <taxon>Novipirellula</taxon>
    </lineage>
</organism>
<evidence type="ECO:0000313" key="1">
    <source>
        <dbReference type="EMBL" id="TWU39112.1"/>
    </source>
</evidence>
<dbReference type="EMBL" id="SJPY01000006">
    <property type="protein sequence ID" value="TWU39112.1"/>
    <property type="molecule type" value="Genomic_DNA"/>
</dbReference>
<sequence>MNVLADNDALVKLAQCRLLYEVLQCFSDGSRYVATETFNPWLRRRLKSRRLPAIVSEEIDKISLTTVELIDSQKEMLIQLASPKIDAGEAVLFSAAYGEPSVIVCTGDKRAIRALAEHPLVTDFEAGFRRKFLCIEQALLLAIREHGFDPILRKVNLGLSESLPLDTAIRSSFGSGRDSTEENVISSLTGYIEDLRKDVGDLLFNSSDL</sequence>
<comment type="caution">
    <text evidence="1">The sequence shown here is derived from an EMBL/GenBank/DDBJ whole genome shotgun (WGS) entry which is preliminary data.</text>
</comment>
<evidence type="ECO:0008006" key="3">
    <source>
        <dbReference type="Google" id="ProtNLM"/>
    </source>
</evidence>
<accession>A0A5C6DR39</accession>
<keyword evidence="2" id="KW-1185">Reference proteome</keyword>
<name>A0A5C6DR39_9BACT</name>
<reference evidence="1 2" key="1">
    <citation type="submission" date="2019-02" db="EMBL/GenBank/DDBJ databases">
        <title>Deep-cultivation of Planctomycetes and their phenomic and genomic characterization uncovers novel biology.</title>
        <authorList>
            <person name="Wiegand S."/>
            <person name="Jogler M."/>
            <person name="Boedeker C."/>
            <person name="Pinto D."/>
            <person name="Vollmers J."/>
            <person name="Rivas-Marin E."/>
            <person name="Kohn T."/>
            <person name="Peeters S.H."/>
            <person name="Heuer A."/>
            <person name="Rast P."/>
            <person name="Oberbeckmann S."/>
            <person name="Bunk B."/>
            <person name="Jeske O."/>
            <person name="Meyerdierks A."/>
            <person name="Storesund J.E."/>
            <person name="Kallscheuer N."/>
            <person name="Luecker S."/>
            <person name="Lage O.M."/>
            <person name="Pohl T."/>
            <person name="Merkel B.J."/>
            <person name="Hornburger P."/>
            <person name="Mueller R.-W."/>
            <person name="Bruemmer F."/>
            <person name="Labrenz M."/>
            <person name="Spormann A.M."/>
            <person name="Op Den Camp H."/>
            <person name="Overmann J."/>
            <person name="Amann R."/>
            <person name="Jetten M.S.M."/>
            <person name="Mascher T."/>
            <person name="Medema M.H."/>
            <person name="Devos D.P."/>
            <person name="Kaster A.-K."/>
            <person name="Ovreas L."/>
            <person name="Rohde M."/>
            <person name="Galperin M.Y."/>
            <person name="Jogler C."/>
        </authorList>
    </citation>
    <scope>NUCLEOTIDE SEQUENCE [LARGE SCALE GENOMIC DNA]</scope>
    <source>
        <strain evidence="1 2">Q31b</strain>
    </source>
</reference>
<dbReference type="AlphaFoldDB" id="A0A5C6DR39"/>
<protein>
    <recommendedName>
        <fullName evidence="3">PIN domain-containing protein</fullName>
    </recommendedName>
</protein>
<dbReference type="Proteomes" id="UP000315471">
    <property type="component" value="Unassembled WGS sequence"/>
</dbReference>
<proteinExistence type="predicted"/>
<evidence type="ECO:0000313" key="2">
    <source>
        <dbReference type="Proteomes" id="UP000315471"/>
    </source>
</evidence>
<gene>
    <name evidence="1" type="ORF">Q31b_41950</name>
</gene>